<dbReference type="InterPro" id="IPR000212">
    <property type="entry name" value="DNA_helicase_UvrD/REP"/>
</dbReference>
<organism evidence="11 12">
    <name type="scientific">Vibrio splendidus</name>
    <dbReference type="NCBI Taxonomy" id="29497"/>
    <lineage>
        <taxon>Bacteria</taxon>
        <taxon>Pseudomonadati</taxon>
        <taxon>Pseudomonadota</taxon>
        <taxon>Gammaproteobacteria</taxon>
        <taxon>Vibrionales</taxon>
        <taxon>Vibrionaceae</taxon>
        <taxon>Vibrio</taxon>
    </lineage>
</organism>
<dbReference type="GO" id="GO:0043138">
    <property type="term" value="F:3'-5' DNA helicase activity"/>
    <property type="evidence" value="ECO:0007669"/>
    <property type="project" value="UniProtKB-EC"/>
</dbReference>
<accession>A0AA43G6L5</accession>
<dbReference type="InterPro" id="IPR014017">
    <property type="entry name" value="DNA_helicase_UvrD-like_C"/>
</dbReference>
<dbReference type="Proteomes" id="UP001159663">
    <property type="component" value="Unassembled WGS sequence"/>
</dbReference>
<evidence type="ECO:0000313" key="11">
    <source>
        <dbReference type="EMBL" id="MDH5924080.1"/>
    </source>
</evidence>
<dbReference type="Pfam" id="PF00580">
    <property type="entry name" value="UvrD-helicase"/>
    <property type="match status" value="2"/>
</dbReference>
<protein>
    <recommendedName>
        <fullName evidence="7">DNA 3'-5' helicase</fullName>
        <ecNumber evidence="7">5.6.2.4</ecNumber>
    </recommendedName>
</protein>
<evidence type="ECO:0000256" key="6">
    <source>
        <dbReference type="ARBA" id="ARBA00034617"/>
    </source>
</evidence>
<evidence type="ECO:0000259" key="10">
    <source>
        <dbReference type="PROSITE" id="PS51198"/>
    </source>
</evidence>
<dbReference type="PROSITE" id="PS51198">
    <property type="entry name" value="UVRD_HELICASE_ATP_BIND"/>
    <property type="match status" value="1"/>
</dbReference>
<name>A0AA43G6L5_VIBSP</name>
<dbReference type="PANTHER" id="PTHR11070:SF67">
    <property type="entry name" value="DNA 3'-5' HELICASE"/>
    <property type="match status" value="1"/>
</dbReference>
<dbReference type="GO" id="GO:0003677">
    <property type="term" value="F:DNA binding"/>
    <property type="evidence" value="ECO:0007669"/>
    <property type="project" value="InterPro"/>
</dbReference>
<evidence type="ECO:0000256" key="8">
    <source>
        <dbReference type="ARBA" id="ARBA00048988"/>
    </source>
</evidence>
<dbReference type="GO" id="GO:0000725">
    <property type="term" value="P:recombinational repair"/>
    <property type="evidence" value="ECO:0007669"/>
    <property type="project" value="TreeGrafter"/>
</dbReference>
<dbReference type="GO" id="GO:0016787">
    <property type="term" value="F:hydrolase activity"/>
    <property type="evidence" value="ECO:0007669"/>
    <property type="project" value="UniProtKB-UniRule"/>
</dbReference>
<keyword evidence="1 9" id="KW-0547">Nucleotide-binding</keyword>
<proteinExistence type="predicted"/>
<comment type="catalytic activity">
    <reaction evidence="8">
        <text>ATP + H2O = ADP + phosphate + H(+)</text>
        <dbReference type="Rhea" id="RHEA:13065"/>
        <dbReference type="ChEBI" id="CHEBI:15377"/>
        <dbReference type="ChEBI" id="CHEBI:15378"/>
        <dbReference type="ChEBI" id="CHEBI:30616"/>
        <dbReference type="ChEBI" id="CHEBI:43474"/>
        <dbReference type="ChEBI" id="CHEBI:456216"/>
        <dbReference type="EC" id="5.6.2.4"/>
    </reaction>
</comment>
<comment type="caution">
    <text evidence="11">The sequence shown here is derived from an EMBL/GenBank/DDBJ whole genome shotgun (WGS) entry which is preliminary data.</text>
</comment>
<dbReference type="EMBL" id="JAKMYX010000159">
    <property type="protein sequence ID" value="MDH5924080.1"/>
    <property type="molecule type" value="Genomic_DNA"/>
</dbReference>
<evidence type="ECO:0000256" key="7">
    <source>
        <dbReference type="ARBA" id="ARBA00034808"/>
    </source>
</evidence>
<evidence type="ECO:0000256" key="1">
    <source>
        <dbReference type="ARBA" id="ARBA00022741"/>
    </source>
</evidence>
<dbReference type="CDD" id="cd17932">
    <property type="entry name" value="DEXQc_UvrD"/>
    <property type="match status" value="1"/>
</dbReference>
<keyword evidence="3 9" id="KW-0347">Helicase</keyword>
<evidence type="ECO:0000256" key="9">
    <source>
        <dbReference type="PROSITE-ProRule" id="PRU00560"/>
    </source>
</evidence>
<reference evidence="11" key="1">
    <citation type="submission" date="2022-01" db="EMBL/GenBank/DDBJ databases">
        <title>Vibrio aestuarianus Clade A and Clade B isolates are associated with Pacific oyster (Crassostrea gigas) disease outbreaks across Ireland.</title>
        <authorList>
            <person name="Coyle N."/>
            <person name="O'Toole C."/>
            <person name="Thomas J.C.L."/>
            <person name="Ryder D."/>
            <person name="Cheslett D."/>
            <person name="Feist S."/>
            <person name="Bean T."/>
            <person name="Joseph A."/>
            <person name="Waina A."/>
            <person name="Feil E."/>
            <person name="Verner-Jeffreys D.W."/>
        </authorList>
    </citation>
    <scope>NUCLEOTIDE SEQUENCE</scope>
    <source>
        <strain evidence="11">S/17/14 A</strain>
    </source>
</reference>
<dbReference type="InterPro" id="IPR014016">
    <property type="entry name" value="UvrD-like_ATP-bd"/>
</dbReference>
<dbReference type="InterPro" id="IPR027417">
    <property type="entry name" value="P-loop_NTPase"/>
</dbReference>
<keyword evidence="5" id="KW-0413">Isomerase</keyword>
<feature type="domain" description="UvrD-like helicase ATP-binding" evidence="10">
    <location>
        <begin position="2"/>
        <end position="249"/>
    </location>
</feature>
<dbReference type="EC" id="5.6.2.4" evidence="7"/>
<evidence type="ECO:0000256" key="5">
    <source>
        <dbReference type="ARBA" id="ARBA00023235"/>
    </source>
</evidence>
<dbReference type="AlphaFoldDB" id="A0AA43G6L5"/>
<keyword evidence="2 9" id="KW-0378">Hydrolase</keyword>
<feature type="binding site" evidence="9">
    <location>
        <begin position="23"/>
        <end position="30"/>
    </location>
    <ligand>
        <name>ATP</name>
        <dbReference type="ChEBI" id="CHEBI:30616"/>
    </ligand>
</feature>
<keyword evidence="4 9" id="KW-0067">ATP-binding</keyword>
<dbReference type="RefSeq" id="WP_132815966.1">
    <property type="nucleotide sequence ID" value="NZ_JAKMYX010000159.1"/>
</dbReference>
<evidence type="ECO:0000256" key="2">
    <source>
        <dbReference type="ARBA" id="ARBA00022801"/>
    </source>
</evidence>
<gene>
    <name evidence="11" type="ORF">L8R85_24005</name>
</gene>
<evidence type="ECO:0000313" key="12">
    <source>
        <dbReference type="Proteomes" id="UP001159663"/>
    </source>
</evidence>
<dbReference type="GO" id="GO:0005524">
    <property type="term" value="F:ATP binding"/>
    <property type="evidence" value="ECO:0007669"/>
    <property type="project" value="UniProtKB-UniRule"/>
</dbReference>
<evidence type="ECO:0000256" key="4">
    <source>
        <dbReference type="ARBA" id="ARBA00022840"/>
    </source>
</evidence>
<dbReference type="PANTHER" id="PTHR11070">
    <property type="entry name" value="UVRD / RECB / PCRA DNA HELICASE FAMILY MEMBER"/>
    <property type="match status" value="1"/>
</dbReference>
<dbReference type="Pfam" id="PF13361">
    <property type="entry name" value="UvrD_C"/>
    <property type="match status" value="1"/>
</dbReference>
<evidence type="ECO:0000256" key="3">
    <source>
        <dbReference type="ARBA" id="ARBA00022806"/>
    </source>
</evidence>
<sequence length="535" mass="61788">MSFEYTTEQKEAIAQAGNMVIVACPGSGKTTVIVEKIKQDLISLPQYQGIIGITFTKKASKEITQKIAKGCFNTNSSFIGTIDQFCLSEIIYPFGRHAFSMPHQELECIKFEDLPQSVLDELQSNFGANNVGQISSNFIEVSQFLFMKGIVLLNFTSQLAQFVLSKSNSCQRYIAARYKAIYIDEYQDTSSEQHRLFLSILNYGLKGIVVGDINQSIYKWRDGKPEYLLQLSERNDFAKHTIYINHRCHPSITNYANRLLEPNSQLTKCDHKRIYHARFTGTQLDAFKQIEQIVYKLREKYTDLKYSDIAILVRNNSSLELFDEHLPLPHVVYRENPLHNSNSSHLQMCHDILKFRYDLAWSATDIVEKYCEKKSQKHKSQLIDVMKICRDIEQSALAIYIKNLCPLLLESELAQTEFEILSQVIENKKFINMYTTTESINVMTVHKSKGLEFKAVFIMDLYQYIFPKYDFTTWEIDDYEQELNLLFVGVTRAINHCFLITTTSRLNSNLELKNGAPSVFMELPNIKGLYTDLTR</sequence>
<comment type="catalytic activity">
    <reaction evidence="6">
        <text>Couples ATP hydrolysis with the unwinding of duplex DNA by translocating in the 3'-5' direction.</text>
        <dbReference type="EC" id="5.6.2.4"/>
    </reaction>
</comment>
<dbReference type="Gene3D" id="3.40.50.300">
    <property type="entry name" value="P-loop containing nucleotide triphosphate hydrolases"/>
    <property type="match status" value="3"/>
</dbReference>
<dbReference type="SUPFAM" id="SSF52540">
    <property type="entry name" value="P-loop containing nucleoside triphosphate hydrolases"/>
    <property type="match status" value="1"/>
</dbReference>